<evidence type="ECO:0000313" key="1">
    <source>
        <dbReference type="EMBL" id="AKU92171.1"/>
    </source>
</evidence>
<protein>
    <submittedName>
        <fullName evidence="1">Uncharacterized protein</fullName>
    </submittedName>
</protein>
<dbReference type="KEGG" id="vin:AKJ08_2558"/>
<dbReference type="Proteomes" id="UP000055590">
    <property type="component" value="Chromosome"/>
</dbReference>
<evidence type="ECO:0000313" key="2">
    <source>
        <dbReference type="Proteomes" id="UP000055590"/>
    </source>
</evidence>
<reference evidence="1 2" key="1">
    <citation type="submission" date="2015-08" db="EMBL/GenBank/DDBJ databases">
        <authorList>
            <person name="Babu N.S."/>
            <person name="Beckwith C.J."/>
            <person name="Beseler K.G."/>
            <person name="Brison A."/>
            <person name="Carone J.V."/>
            <person name="Caskin T.P."/>
            <person name="Diamond M."/>
            <person name="Durham M.E."/>
            <person name="Foxe J.M."/>
            <person name="Go M."/>
            <person name="Henderson B.A."/>
            <person name="Jones I.B."/>
            <person name="McGettigan J.A."/>
            <person name="Micheletti S.J."/>
            <person name="Nasrallah M.E."/>
            <person name="Ortiz D."/>
            <person name="Piller C.R."/>
            <person name="Privatt S.R."/>
            <person name="Schneider S.L."/>
            <person name="Sharp S."/>
            <person name="Smith T.C."/>
            <person name="Stanton J.D."/>
            <person name="Ullery H.E."/>
            <person name="Wilson R.J."/>
            <person name="Serrano M.G."/>
            <person name="Buck G."/>
            <person name="Lee V."/>
            <person name="Wang Y."/>
            <person name="Carvalho R."/>
            <person name="Voegtly L."/>
            <person name="Shi R."/>
            <person name="Duckworth R."/>
            <person name="Johnson A."/>
            <person name="Loviza R."/>
            <person name="Walstead R."/>
            <person name="Shah Z."/>
            <person name="Kiflezghi M."/>
            <person name="Wade K."/>
            <person name="Ball S.L."/>
            <person name="Bradley K.W."/>
            <person name="Asai D.J."/>
            <person name="Bowman C.A."/>
            <person name="Russell D.A."/>
            <person name="Pope W.H."/>
            <person name="Jacobs-Sera D."/>
            <person name="Hendrix R.W."/>
            <person name="Hatfull G.F."/>
        </authorList>
    </citation>
    <scope>NUCLEOTIDE SEQUENCE [LARGE SCALE GENOMIC DNA]</scope>
    <source>
        <strain evidence="1 2">DSM 27710</strain>
    </source>
</reference>
<accession>A0A0K1PFG1</accession>
<keyword evidence="2" id="KW-1185">Reference proteome</keyword>
<gene>
    <name evidence="1" type="ORF">AKJ08_2558</name>
</gene>
<dbReference type="AlphaFoldDB" id="A0A0K1PFG1"/>
<name>A0A0K1PFG1_9BACT</name>
<dbReference type="STRING" id="1391653.AKJ08_2558"/>
<organism evidence="1 2">
    <name type="scientific">Vulgatibacter incomptus</name>
    <dbReference type="NCBI Taxonomy" id="1391653"/>
    <lineage>
        <taxon>Bacteria</taxon>
        <taxon>Pseudomonadati</taxon>
        <taxon>Myxococcota</taxon>
        <taxon>Myxococcia</taxon>
        <taxon>Myxococcales</taxon>
        <taxon>Cystobacterineae</taxon>
        <taxon>Vulgatibacteraceae</taxon>
        <taxon>Vulgatibacter</taxon>
    </lineage>
</organism>
<dbReference type="EMBL" id="CP012332">
    <property type="protein sequence ID" value="AKU92171.1"/>
    <property type="molecule type" value="Genomic_DNA"/>
</dbReference>
<sequence>MQPADPHLRAGRLGRLACGRPACGRSAGLGLGIHLGARLLLGCGLLRCLGLRRDRAKAGHRIGCTRDFDSPGRLHRLDLRHQEAGARNGRGVTS</sequence>
<proteinExistence type="predicted"/>